<evidence type="ECO:0000313" key="6">
    <source>
        <dbReference type="Proteomes" id="UP001215549"/>
    </source>
</evidence>
<dbReference type="SUPFAM" id="SSF159270">
    <property type="entry name" value="YmcC-like"/>
    <property type="match status" value="1"/>
</dbReference>
<proteinExistence type="predicted"/>
<keyword evidence="2" id="KW-0732">Signal</keyword>
<dbReference type="Proteomes" id="UP000186216">
    <property type="component" value="Unassembled WGS sequence"/>
</dbReference>
<gene>
    <name evidence="4" type="ORF">JHX88_03100</name>
    <name evidence="3" type="ORF">SAMN05421772_1143</name>
</gene>
<name>A0AA45W6T2_9RHOB</name>
<evidence type="ECO:0000256" key="1">
    <source>
        <dbReference type="SAM" id="MobiDB-lite"/>
    </source>
</evidence>
<sequence length="221" mass="22963">MSKGSIHKAALACAALAVLASCGNETTDQAGSPFVIAAKTVGEAVAARRTEDKAPAKPPKSPAEKAAEALRVNPNPLIMAGFESLGRSQVMAMTDQNGGMRTYMTPSEEALIMRNGMLVGTRGLGDDLSVAEPGTAGLIRAGRSGSATRVMRYFSGDGLERPLSFDCDVGPGPKAGVIVESCQGHGVSFQNSFMLQGGQIPVSRQWIGPALGYVTIQTLRP</sequence>
<dbReference type="AlphaFoldDB" id="A0AA45W6T2"/>
<protein>
    <submittedName>
        <fullName evidence="3">Group 4 capsule polysaccharide lipoprotein gfcB, YjbF</fullName>
    </submittedName>
    <submittedName>
        <fullName evidence="4">YjbF family lipoprotein</fullName>
    </submittedName>
</protein>
<dbReference type="EMBL" id="CP067140">
    <property type="protein sequence ID" value="WCR03767.1"/>
    <property type="molecule type" value="Genomic_DNA"/>
</dbReference>
<feature type="region of interest" description="Disordered" evidence="1">
    <location>
        <begin position="47"/>
        <end position="66"/>
    </location>
</feature>
<evidence type="ECO:0000313" key="3">
    <source>
        <dbReference type="EMBL" id="SIT04488.1"/>
    </source>
</evidence>
<keyword evidence="3" id="KW-0449">Lipoprotein</keyword>
<dbReference type="Gene3D" id="2.40.360.10">
    <property type="entry name" value="YmcC-like"/>
    <property type="match status" value="1"/>
</dbReference>
<evidence type="ECO:0000313" key="4">
    <source>
        <dbReference type="EMBL" id="WCR03767.1"/>
    </source>
</evidence>
<dbReference type="Proteomes" id="UP001215549">
    <property type="component" value="Chromosome"/>
</dbReference>
<dbReference type="InterPro" id="IPR023373">
    <property type="entry name" value="YmcC_sf"/>
</dbReference>
<feature type="chain" id="PRO_5041396266" evidence="2">
    <location>
        <begin position="21"/>
        <end position="221"/>
    </location>
</feature>
<dbReference type="Pfam" id="PF11102">
    <property type="entry name" value="YjbF"/>
    <property type="match status" value="1"/>
</dbReference>
<dbReference type="PROSITE" id="PS51257">
    <property type="entry name" value="PROKAR_LIPOPROTEIN"/>
    <property type="match status" value="1"/>
</dbReference>
<keyword evidence="6" id="KW-1185">Reference proteome</keyword>
<dbReference type="InterPro" id="IPR021308">
    <property type="entry name" value="GfcB"/>
</dbReference>
<feature type="signal peptide" evidence="2">
    <location>
        <begin position="1"/>
        <end position="20"/>
    </location>
</feature>
<reference evidence="4 6" key="2">
    <citation type="submission" date="2021-01" db="EMBL/GenBank/DDBJ databases">
        <title>Biogeographic distribution of Paracoccus.</title>
        <authorList>
            <person name="Hollensteiner J."/>
            <person name="Leineberger J."/>
            <person name="Brinkhoff T."/>
            <person name="Daniel R."/>
        </authorList>
    </citation>
    <scope>NUCLEOTIDE SEQUENCE [LARGE SCALE GENOMIC DNA]</scope>
    <source>
        <strain evidence="4 6">DSM 18447</strain>
    </source>
</reference>
<evidence type="ECO:0000256" key="2">
    <source>
        <dbReference type="SAM" id="SignalP"/>
    </source>
</evidence>
<dbReference type="EMBL" id="FTOU01000014">
    <property type="protein sequence ID" value="SIT04488.1"/>
    <property type="molecule type" value="Genomic_DNA"/>
</dbReference>
<organism evidence="3 5">
    <name type="scientific">Paracoccus saliphilus</name>
    <dbReference type="NCBI Taxonomy" id="405559"/>
    <lineage>
        <taxon>Bacteria</taxon>
        <taxon>Pseudomonadati</taxon>
        <taxon>Pseudomonadota</taxon>
        <taxon>Alphaproteobacteria</taxon>
        <taxon>Rhodobacterales</taxon>
        <taxon>Paracoccaceae</taxon>
        <taxon>Paracoccus</taxon>
    </lineage>
</organism>
<evidence type="ECO:0000313" key="5">
    <source>
        <dbReference type="Proteomes" id="UP000186216"/>
    </source>
</evidence>
<reference evidence="3 5" key="1">
    <citation type="submission" date="2017-01" db="EMBL/GenBank/DDBJ databases">
        <authorList>
            <person name="Varghese N."/>
            <person name="Submissions S."/>
        </authorList>
    </citation>
    <scope>NUCLEOTIDE SEQUENCE [LARGE SCALE GENOMIC DNA]</scope>
    <source>
        <strain evidence="3 5">DSM 18447</strain>
    </source>
</reference>
<dbReference type="RefSeq" id="WP_076527386.1">
    <property type="nucleotide sequence ID" value="NZ_CP067140.1"/>
</dbReference>
<accession>A0AA45W6T2</accession>